<name>A0ABS7J029_9SPHN</name>
<dbReference type="Proteomes" id="UP000783253">
    <property type="component" value="Unassembled WGS sequence"/>
</dbReference>
<proteinExistence type="predicted"/>
<sequence length="167" mass="18425">MSDEAKPAPSAFLAEHLARKGPEELDKMQATIDLARKLLASGEVEPYADGHNLFELPPYPWEVSEVAIDLPRCIFLGTVSDLATGTGHTVYFAAGLARDEDEFRRQLAAHIGHTLANGATVKAGLGNFPFSKTLISHPLRQKLQKFHEGRNAPASFFYLGQWHENRS</sequence>
<accession>A0ABS7J029</accession>
<evidence type="ECO:0000313" key="1">
    <source>
        <dbReference type="EMBL" id="MBX7459183.1"/>
    </source>
</evidence>
<gene>
    <name evidence="1" type="ORF">K3152_13070</name>
</gene>
<keyword evidence="2" id="KW-1185">Reference proteome</keyword>
<protein>
    <submittedName>
        <fullName evidence="1">Uncharacterized protein</fullName>
    </submittedName>
</protein>
<dbReference type="RefSeq" id="WP_221574575.1">
    <property type="nucleotide sequence ID" value="NZ_JAIGNK010000004.1"/>
</dbReference>
<evidence type="ECO:0000313" key="2">
    <source>
        <dbReference type="Proteomes" id="UP000783253"/>
    </source>
</evidence>
<comment type="caution">
    <text evidence="1">The sequence shown here is derived from an EMBL/GenBank/DDBJ whole genome shotgun (WGS) entry which is preliminary data.</text>
</comment>
<dbReference type="EMBL" id="JAIGNK010000004">
    <property type="protein sequence ID" value="MBX7459183.1"/>
    <property type="molecule type" value="Genomic_DNA"/>
</dbReference>
<organism evidence="1 2">
    <name type="scientific">Qipengyuania polymorpha</name>
    <dbReference type="NCBI Taxonomy" id="2867234"/>
    <lineage>
        <taxon>Bacteria</taxon>
        <taxon>Pseudomonadati</taxon>
        <taxon>Pseudomonadota</taxon>
        <taxon>Alphaproteobacteria</taxon>
        <taxon>Sphingomonadales</taxon>
        <taxon>Erythrobacteraceae</taxon>
        <taxon>Qipengyuania</taxon>
    </lineage>
</organism>
<reference evidence="1 2" key="1">
    <citation type="submission" date="2021-08" db="EMBL/GenBank/DDBJ databases">
        <title>Comparative Genomics Analysis of the Genus Qipengyuania Reveals Extensive Genetic Diversity and Metabolic Versatility, Including the Description of Fifteen Novel Species.</title>
        <authorList>
            <person name="Liu Y."/>
        </authorList>
    </citation>
    <scope>NUCLEOTIDE SEQUENCE [LARGE SCALE GENOMIC DNA]</scope>
    <source>
        <strain evidence="1 2">1NDH17</strain>
    </source>
</reference>